<evidence type="ECO:0000313" key="1">
    <source>
        <dbReference type="EMBL" id="OAT72811.1"/>
    </source>
</evidence>
<protein>
    <submittedName>
        <fullName evidence="1">Cytosolic protein</fullName>
    </submittedName>
</protein>
<sequence length="83" mass="9652">MKFVDELYEYYKDRLTGDEEDAEVMTMSILEELDRNDLLQFVQEMSNEELTGMVGLYILECLKAKMAQDGIGQTKLRNIANIH</sequence>
<evidence type="ECO:0000313" key="2">
    <source>
        <dbReference type="Proteomes" id="UP000078290"/>
    </source>
</evidence>
<name>A0A1B7KRT7_PARTM</name>
<dbReference type="RefSeq" id="WP_064551779.1">
    <property type="nucleotide sequence ID" value="NZ_LXMA01000023.1"/>
</dbReference>
<comment type="caution">
    <text evidence="1">The sequence shown here is derived from an EMBL/GenBank/DDBJ whole genome shotgun (WGS) entry which is preliminary data.</text>
</comment>
<dbReference type="AlphaFoldDB" id="A0A1B7KRT7"/>
<dbReference type="InterPro" id="IPR046152">
    <property type="entry name" value="DUF6154"/>
</dbReference>
<organism evidence="1 2">
    <name type="scientific">Parageobacillus thermoglucosidasius</name>
    <name type="common">Geobacillus thermoglucosidasius</name>
    <dbReference type="NCBI Taxonomy" id="1426"/>
    <lineage>
        <taxon>Bacteria</taxon>
        <taxon>Bacillati</taxon>
        <taxon>Bacillota</taxon>
        <taxon>Bacilli</taxon>
        <taxon>Bacillales</taxon>
        <taxon>Anoxybacillaceae</taxon>
        <taxon>Parageobacillus</taxon>
    </lineage>
</organism>
<proteinExistence type="predicted"/>
<dbReference type="OrthoDB" id="2381948at2"/>
<accession>A0A1B7KRT7</accession>
<dbReference type="Pfam" id="PF19651">
    <property type="entry name" value="DUF6154"/>
    <property type="match status" value="1"/>
</dbReference>
<dbReference type="Proteomes" id="UP000078290">
    <property type="component" value="Unassembled WGS sequence"/>
</dbReference>
<reference evidence="2" key="1">
    <citation type="submission" date="2016-05" db="EMBL/GenBank/DDBJ databases">
        <authorList>
            <person name="Wang W."/>
            <person name="Zhu L."/>
        </authorList>
    </citation>
    <scope>NUCLEOTIDE SEQUENCE [LARGE SCALE GENOMIC DNA]</scope>
    <source>
        <strain evidence="2">W-2</strain>
    </source>
</reference>
<dbReference type="EMBL" id="LXMA01000023">
    <property type="protein sequence ID" value="OAT72811.1"/>
    <property type="molecule type" value="Genomic_DNA"/>
</dbReference>
<gene>
    <name evidence="1" type="ORF">A7K69_07670</name>
</gene>